<dbReference type="PATRIC" id="fig|42094.4.peg.141"/>
<dbReference type="AlphaFoldDB" id="A0A0C5RKJ1"/>
<dbReference type="NCBIfam" id="NF045847">
    <property type="entry name" value="MGA1079_SerProt"/>
    <property type="match status" value="1"/>
</dbReference>
<proteinExistence type="predicted"/>
<protein>
    <submittedName>
        <fullName evidence="1">Uncharacterized protein</fullName>
    </submittedName>
</protein>
<organism evidence="1 2">
    <name type="scientific">Ureaplasma diversum</name>
    <dbReference type="NCBI Taxonomy" id="42094"/>
    <lineage>
        <taxon>Bacteria</taxon>
        <taxon>Bacillati</taxon>
        <taxon>Mycoplasmatota</taxon>
        <taxon>Mycoplasmoidales</taxon>
        <taxon>Mycoplasmoidaceae</taxon>
        <taxon>Ureaplasma</taxon>
    </lineage>
</organism>
<sequence>MKVTSLNNQTASILLKNLNTLDLDFKVDNIKLNNDYSESIITYKITHKINESLTSSKTINFKLEYSQVVEQINKLQAISELDQIFDVDYYELSRLKADEFKTAFDLDKVNKPQEFVFYSDQKHPFVSRKHKYLQESFEYKIKAILEYKDQKLVATVQFLFNGNVLFEKELTTKQTFDFLATDNPDEIDYKKAEEIIKSKTEILLRIFLKRNSKITHSDIYPDQAIEKLEQLYDLPTFGKYRIAPKKLIKAYDAGDQFGGAAEIEWSIQQKDENNEYKWVDNAVVITHKIEHFKRYQYEDFIKPKNNEFFVADDFKSTNQLDQIIIEAANQLNEADIDFRKVQGRAVNEKSFTLYRNLNIKKLLAQKASIKANYFLTLKWKHERTGQTSENQKPGEYIDQYRSSTPPNISLSNADTNYLISQTFYYFYDIKELEDYKISFRIGFVDKKDRTKRYSPNKVFTLNNIINDYEQNLYPEIMLNNITYDNLSFNKELLASKTAQEWKNNLEELNQAITLKNSDLNKDLLIDDSFIIYKDFKLKKDYFKIAEVKQYKADKMFVRFKVLNYNKQWITAKNWYLVGNTKQDSSNLEEELNWDINDKLKTVYYDNQQVKRIRELEPHIHDARWSLKQSNEAVWTMNNKYIKHTLLSKESTNRSLDLELYANMLVFDHKKTIRVLLSEDNKIKVKVDFEELIKTPFKHSGTFSEIVDNKQININYLLTISYDQENNINFSFKIDSPYGIKLGLPQNQYPNGNSMFDQTRAVIIPYVPMKISMSYTNSIQNESDFGLGETNLYDYNKVNTSAKDDLHLLYNDASYYANKTIYNPNQNVYWKHHDGFIPDVQWIRDDWGTTNRDWELINKVRDNSFKYVTRVGGHGSGGFVSKVNDDPSDLSLYYISNYHVGKFAANNNANDSGVYPKNSKEPLEIHGGDWLWFGLPLNKWDSWLYNGYKFEQFSNTTPLQFTDSREKEKWTKLLYVGNNRSSNYNHSSVNELVNKQGNASNSSYDIQLTHSTYDKALMDAKINFKSDLIKKFENLLNQKPTKMNQSIDHYNNVVPVLNPFAHIGFPNWGFMTGYVDFRPKILDEKFSFEQYPNYSPMKFGQGNSGTAVWAGDGDYVATWRGGNRGGESFGYFYDNQTNNFFGINWENENPIDSKSFKNSVGHMILRQALNHPFKYSVPWFYKAIKK</sequence>
<evidence type="ECO:0000313" key="1">
    <source>
        <dbReference type="EMBL" id="AJQ45178.1"/>
    </source>
</evidence>
<dbReference type="KEGG" id="ude:JM47_00770"/>
<dbReference type="EMBL" id="CP009770">
    <property type="protein sequence ID" value="AJQ45178.1"/>
    <property type="molecule type" value="Genomic_DNA"/>
</dbReference>
<evidence type="ECO:0000313" key="2">
    <source>
        <dbReference type="Proteomes" id="UP000032261"/>
    </source>
</evidence>
<reference evidence="1 2" key="1">
    <citation type="journal article" date="2015" name="Genome Announc.">
        <title>Genome Sequence of Ureaplasma diversum Strain ATCC 49782.</title>
        <authorList>
            <person name="Marques L.M."/>
            <person name="Guimaraes A.M."/>
            <person name="Martins H.B."/>
            <person name="Rezende I.S."/>
            <person name="Barbosa M.S."/>
            <person name="Campos G.B."/>
            <person name="do Nascimento N.C."/>
            <person name="Dos Santos A.P."/>
            <person name="Amorim A.T."/>
            <person name="Santos V.M."/>
            <person name="Messick J.B."/>
            <person name="Timenetsky J."/>
        </authorList>
    </citation>
    <scope>NUCLEOTIDE SEQUENCE [LARGE SCALE GENOMIC DNA]</scope>
    <source>
        <strain evidence="1 2">ATCC 49782</strain>
    </source>
</reference>
<dbReference type="HOGENOM" id="CLU_272485_0_0_14"/>
<accession>A0A0C5RKJ1</accession>
<gene>
    <name evidence="1" type="ORF">JM47_00770</name>
</gene>
<dbReference type="Proteomes" id="UP000032261">
    <property type="component" value="Chromosome"/>
</dbReference>
<name>A0A0C5RKJ1_9BACT</name>
<dbReference type="RefSeq" id="WP_208895115.1">
    <property type="nucleotide sequence ID" value="NZ_CP009770.1"/>
</dbReference>